<reference evidence="2" key="1">
    <citation type="submission" date="2023-07" db="EMBL/GenBank/DDBJ databases">
        <title>30 novel species of actinomycetes from the DSMZ collection.</title>
        <authorList>
            <person name="Nouioui I."/>
        </authorList>
    </citation>
    <scope>NUCLEOTIDE SEQUENCE [LARGE SCALE GENOMIC DNA]</scope>
    <source>
        <strain evidence="2">DSM 42041</strain>
    </source>
</reference>
<protein>
    <submittedName>
        <fullName evidence="1">Uncharacterized protein</fullName>
    </submittedName>
</protein>
<name>A0ABU2P0V4_9ACTN</name>
<keyword evidence="2" id="KW-1185">Reference proteome</keyword>
<gene>
    <name evidence="1" type="ORF">RM572_29465</name>
</gene>
<sequence length="100" mass="11165">AGYPIERVADFGEWLRRFESGMRGLPDRQRQNSVLQMLTLLQQQGGVLRAPEPTLGSYAPADRFRAAVRRAKVGAANDIPRVTPEVIVKYVTDLQLLGML</sequence>
<dbReference type="RefSeq" id="WP_311676399.1">
    <property type="nucleotide sequence ID" value="NZ_JAVREQ010000228.1"/>
</dbReference>
<evidence type="ECO:0000313" key="1">
    <source>
        <dbReference type="EMBL" id="MDT0382880.1"/>
    </source>
</evidence>
<evidence type="ECO:0000313" key="2">
    <source>
        <dbReference type="Proteomes" id="UP001183414"/>
    </source>
</evidence>
<dbReference type="EMBL" id="JAVREQ010000228">
    <property type="protein sequence ID" value="MDT0382880.1"/>
    <property type="molecule type" value="Genomic_DNA"/>
</dbReference>
<feature type="non-terminal residue" evidence="1">
    <location>
        <position position="1"/>
    </location>
</feature>
<organism evidence="1 2">
    <name type="scientific">Streptomyces hazeniae</name>
    <dbReference type="NCBI Taxonomy" id="3075538"/>
    <lineage>
        <taxon>Bacteria</taxon>
        <taxon>Bacillati</taxon>
        <taxon>Actinomycetota</taxon>
        <taxon>Actinomycetes</taxon>
        <taxon>Kitasatosporales</taxon>
        <taxon>Streptomycetaceae</taxon>
        <taxon>Streptomyces</taxon>
    </lineage>
</organism>
<comment type="caution">
    <text evidence="1">The sequence shown here is derived from an EMBL/GenBank/DDBJ whole genome shotgun (WGS) entry which is preliminary data.</text>
</comment>
<dbReference type="Gene3D" id="3.40.50.720">
    <property type="entry name" value="NAD(P)-binding Rossmann-like Domain"/>
    <property type="match status" value="1"/>
</dbReference>
<proteinExistence type="predicted"/>
<dbReference type="Proteomes" id="UP001183414">
    <property type="component" value="Unassembled WGS sequence"/>
</dbReference>
<accession>A0ABU2P0V4</accession>